<protein>
    <recommendedName>
        <fullName evidence="4 12">Heme exporter protein D</fullName>
    </recommendedName>
</protein>
<evidence type="ECO:0000256" key="5">
    <source>
        <dbReference type="ARBA" id="ARBA00022448"/>
    </source>
</evidence>
<keyword evidence="5 12" id="KW-0813">Transport</keyword>
<proteinExistence type="inferred from homology"/>
<evidence type="ECO:0000256" key="8">
    <source>
        <dbReference type="ARBA" id="ARBA00022692"/>
    </source>
</evidence>
<evidence type="ECO:0000256" key="4">
    <source>
        <dbReference type="ARBA" id="ARBA00016461"/>
    </source>
</evidence>
<evidence type="ECO:0000256" key="1">
    <source>
        <dbReference type="ARBA" id="ARBA00002442"/>
    </source>
</evidence>
<dbReference type="GO" id="GO:0015886">
    <property type="term" value="P:heme transport"/>
    <property type="evidence" value="ECO:0007669"/>
    <property type="project" value="InterPro"/>
</dbReference>
<keyword evidence="14" id="KW-1185">Reference proteome</keyword>
<dbReference type="GO" id="GO:0005886">
    <property type="term" value="C:plasma membrane"/>
    <property type="evidence" value="ECO:0007669"/>
    <property type="project" value="UniProtKB-SubCell"/>
</dbReference>
<comment type="function">
    <text evidence="1 12">Required for the export of heme to the periplasm for the biogenesis of c-type cytochromes.</text>
</comment>
<comment type="subcellular location">
    <subcellularLocation>
        <location evidence="2 12">Cell inner membrane</location>
        <topology evidence="2 12">Single-pass membrane protein</topology>
    </subcellularLocation>
</comment>
<evidence type="ECO:0000313" key="13">
    <source>
        <dbReference type="EMBL" id="CUK26870.1"/>
    </source>
</evidence>
<feature type="transmembrane region" description="Helical" evidence="12">
    <location>
        <begin position="12"/>
        <end position="31"/>
    </location>
</feature>
<keyword evidence="9 12" id="KW-0201">Cytochrome c-type biogenesis</keyword>
<sequence length="49" mass="5221">MMPDLGKYAGTVLSAYGASIILIVGLVWLSVRAAKKSKKALDKLEQNDG</sequence>
<evidence type="ECO:0000313" key="14">
    <source>
        <dbReference type="Proteomes" id="UP000051184"/>
    </source>
</evidence>
<organism evidence="13 14">
    <name type="scientific">Cognatishimia activa</name>
    <dbReference type="NCBI Taxonomy" id="1715691"/>
    <lineage>
        <taxon>Bacteria</taxon>
        <taxon>Pseudomonadati</taxon>
        <taxon>Pseudomonadota</taxon>
        <taxon>Alphaproteobacteria</taxon>
        <taxon>Rhodobacterales</taxon>
        <taxon>Paracoccaceae</taxon>
        <taxon>Cognatishimia</taxon>
    </lineage>
</organism>
<dbReference type="STRING" id="1715691.TA5113_01520"/>
<evidence type="ECO:0000256" key="2">
    <source>
        <dbReference type="ARBA" id="ARBA00004377"/>
    </source>
</evidence>
<accession>A0A0P1JBF5</accession>
<gene>
    <name evidence="13" type="ORF">TA5114_02688</name>
</gene>
<dbReference type="InterPro" id="IPR007078">
    <property type="entry name" value="Haem_export_protD_CcmD"/>
</dbReference>
<evidence type="ECO:0000256" key="10">
    <source>
        <dbReference type="ARBA" id="ARBA00022989"/>
    </source>
</evidence>
<evidence type="ECO:0000256" key="6">
    <source>
        <dbReference type="ARBA" id="ARBA00022475"/>
    </source>
</evidence>
<comment type="similarity">
    <text evidence="3 12">Belongs to the CcmD/CycX/HelD family.</text>
</comment>
<evidence type="ECO:0000256" key="11">
    <source>
        <dbReference type="ARBA" id="ARBA00023136"/>
    </source>
</evidence>
<dbReference type="NCBIfam" id="TIGR03141">
    <property type="entry name" value="cytochro_ccmD"/>
    <property type="match status" value="1"/>
</dbReference>
<evidence type="ECO:0000256" key="12">
    <source>
        <dbReference type="RuleBase" id="RU363101"/>
    </source>
</evidence>
<evidence type="ECO:0000256" key="7">
    <source>
        <dbReference type="ARBA" id="ARBA00022519"/>
    </source>
</evidence>
<evidence type="ECO:0000256" key="3">
    <source>
        <dbReference type="ARBA" id="ARBA00008741"/>
    </source>
</evidence>
<dbReference type="EMBL" id="CYUE01000020">
    <property type="protein sequence ID" value="CUK26870.1"/>
    <property type="molecule type" value="Genomic_DNA"/>
</dbReference>
<dbReference type="GO" id="GO:0017004">
    <property type="term" value="P:cytochrome complex assembly"/>
    <property type="evidence" value="ECO:0007669"/>
    <property type="project" value="UniProtKB-KW"/>
</dbReference>
<dbReference type="AlphaFoldDB" id="A0A0P1JBF5"/>
<dbReference type="Proteomes" id="UP000051184">
    <property type="component" value="Unassembled WGS sequence"/>
</dbReference>
<evidence type="ECO:0000256" key="9">
    <source>
        <dbReference type="ARBA" id="ARBA00022748"/>
    </source>
</evidence>
<name>A0A0P1JBF5_9RHOB</name>
<reference evidence="14" key="1">
    <citation type="submission" date="2015-09" db="EMBL/GenBank/DDBJ databases">
        <authorList>
            <person name="Rodrigo-Torres Lidia"/>
            <person name="Arahal R.David."/>
        </authorList>
    </citation>
    <scope>NUCLEOTIDE SEQUENCE [LARGE SCALE GENOMIC DNA]</scope>
    <source>
        <strain evidence="14">CECT 5114</strain>
    </source>
</reference>
<keyword evidence="7 12" id="KW-0997">Cell inner membrane</keyword>
<dbReference type="RefSeq" id="WP_181949461.1">
    <property type="nucleotide sequence ID" value="NZ_CYTO01000009.1"/>
</dbReference>
<keyword evidence="6 12" id="KW-1003">Cell membrane</keyword>
<keyword evidence="11 12" id="KW-0472">Membrane</keyword>
<dbReference type="Pfam" id="PF04995">
    <property type="entry name" value="CcmD"/>
    <property type="match status" value="1"/>
</dbReference>
<keyword evidence="8 12" id="KW-0812">Transmembrane</keyword>
<keyword evidence="10 12" id="KW-1133">Transmembrane helix</keyword>